<accession>A0A5A9NV44</accession>
<reference evidence="15 16" key="1">
    <citation type="journal article" date="2019" name="Mol. Ecol. Resour.">
        <title>Chromosome-level genome assembly of Triplophysa tibetana, a fish adapted to the harsh high-altitude environment of the Tibetan Plateau.</title>
        <authorList>
            <person name="Yang X."/>
            <person name="Liu H."/>
            <person name="Ma Z."/>
            <person name="Zou Y."/>
            <person name="Zou M."/>
            <person name="Mao Y."/>
            <person name="Li X."/>
            <person name="Wang H."/>
            <person name="Chen T."/>
            <person name="Wang W."/>
            <person name="Yang R."/>
        </authorList>
    </citation>
    <scope>NUCLEOTIDE SEQUENCE [LARGE SCALE GENOMIC DNA]</scope>
    <source>
        <strain evidence="15">TTIB1903HZAU</strain>
        <tissue evidence="15">Muscle</tissue>
    </source>
</reference>
<dbReference type="Pfam" id="PF15037">
    <property type="entry name" value="IL17_R_N"/>
    <property type="match status" value="1"/>
</dbReference>
<dbReference type="Proteomes" id="UP000324632">
    <property type="component" value="Chromosome 12"/>
</dbReference>
<dbReference type="PANTHER" id="PTHR15583">
    <property type="entry name" value="INTERLEUKIN-17 RECEPTOR"/>
    <property type="match status" value="1"/>
</dbReference>
<evidence type="ECO:0008006" key="17">
    <source>
        <dbReference type="Google" id="ProtNLM"/>
    </source>
</evidence>
<dbReference type="InterPro" id="IPR039465">
    <property type="entry name" value="IL-17_rcpt-like"/>
</dbReference>
<feature type="region of interest" description="Disordered" evidence="11">
    <location>
        <begin position="726"/>
        <end position="750"/>
    </location>
</feature>
<evidence type="ECO:0000259" key="14">
    <source>
        <dbReference type="Pfam" id="PF15037"/>
    </source>
</evidence>
<dbReference type="GO" id="GO:0006954">
    <property type="term" value="P:inflammatory response"/>
    <property type="evidence" value="ECO:0007669"/>
    <property type="project" value="UniProtKB-KW"/>
</dbReference>
<keyword evidence="7 12" id="KW-0472">Membrane</keyword>
<keyword evidence="8" id="KW-0675">Receptor</keyword>
<organism evidence="15 16">
    <name type="scientific">Triplophysa tibetana</name>
    <dbReference type="NCBI Taxonomy" id="1572043"/>
    <lineage>
        <taxon>Eukaryota</taxon>
        <taxon>Metazoa</taxon>
        <taxon>Chordata</taxon>
        <taxon>Craniata</taxon>
        <taxon>Vertebrata</taxon>
        <taxon>Euteleostomi</taxon>
        <taxon>Actinopterygii</taxon>
        <taxon>Neopterygii</taxon>
        <taxon>Teleostei</taxon>
        <taxon>Ostariophysi</taxon>
        <taxon>Cypriniformes</taxon>
        <taxon>Nemacheilidae</taxon>
        <taxon>Triplophysa</taxon>
    </lineage>
</organism>
<keyword evidence="16" id="KW-1185">Reference proteome</keyword>
<evidence type="ECO:0000313" key="16">
    <source>
        <dbReference type="Proteomes" id="UP000324632"/>
    </source>
</evidence>
<evidence type="ECO:0000256" key="6">
    <source>
        <dbReference type="ARBA" id="ARBA00022989"/>
    </source>
</evidence>
<evidence type="ECO:0000259" key="13">
    <source>
        <dbReference type="Pfam" id="PF08357"/>
    </source>
</evidence>
<sequence>MLLCVYSAAMYRLPCIVCLVFVAFNLSLSIKNTRWDILKARKEQCCCGAERCMPRFRVYTAQDVCVHVRLCVEPLFANKTLKIEFSNSKTADSYTILIWKQNHTLLWRSTNDEQGFQLHDTKIKIRNKTTDQTCRILRFVSYFRAQPGQKVNVSVYRKNEMLTSAEHITPDPVPKAEITVDNLAKHFTVRVKADNVLKIILCYKHSYTECEQLTYFGLIDPHVNQTFNLSFPYLLPCLCVQLWYTGKDTKRNTQCPLKEAILPYGGDILSSSSARVIGSVLTWKPVCPSDQSNVTVSLCWLLLEQGSHCVPDSNAALYGTSLEYNVSAVDKHPQMCVKFSLNGSRQIFCPFVSEDGSEWSVTVVPKSLHLQIHLTSNIAASFAAQLCAREGDKCVPQGDVHSCQVDVGHAEAELSVPFSFLSSGLCVQVWRLDLQGRRIICPDYTHRRWGLIIGAALSLLAAVMVVVGITCCLLKRTISVWRCAERRPLLLVCSSDDTAHITAVCSLASGLQDELFMDVRLAQWSHCRSQPSLAQLGPQPWLYGQCQAVQKAGGVILIAWSLDAHHSYLRWRKSHSLLEKKWPSRVGNTGMYSDVECGCEDKEKMCYDEESMEKQRNSSSITAAVFNAALSCLWTGIHSDVHGAGFGLVCFQSLDTSNRFPKLLRRVQKYSLPRDLSTLIHDLGSSRNGLENSKGNNRCWPRFLSKGLSFLVSRQLALRLATKLPVSDGGSSKNPPKFSHKIKGSTKQKTLKQKKRHRNVVSSILSGKECLKNKNAAELLRENLLH</sequence>
<dbReference type="GO" id="GO:0030368">
    <property type="term" value="F:interleukin-17 receptor activity"/>
    <property type="evidence" value="ECO:0007669"/>
    <property type="project" value="InterPro"/>
</dbReference>
<dbReference type="GO" id="GO:0005886">
    <property type="term" value="C:plasma membrane"/>
    <property type="evidence" value="ECO:0007669"/>
    <property type="project" value="UniProtKB-SubCell"/>
</dbReference>
<keyword evidence="6 12" id="KW-1133">Transmembrane helix</keyword>
<evidence type="ECO:0000313" key="15">
    <source>
        <dbReference type="EMBL" id="KAA0713612.1"/>
    </source>
</evidence>
<protein>
    <recommendedName>
        <fullName evidence="17">Interleukin-17 receptor E</fullName>
    </recommendedName>
</protein>
<feature type="compositionally biased region" description="Basic residues" evidence="11">
    <location>
        <begin position="738"/>
        <end position="750"/>
    </location>
</feature>
<feature type="domain" description="SEFIR" evidence="13">
    <location>
        <begin position="488"/>
        <end position="683"/>
    </location>
</feature>
<dbReference type="Gene3D" id="3.40.50.11530">
    <property type="match status" value="1"/>
</dbReference>
<comment type="subcellular location">
    <subcellularLocation>
        <location evidence="1">Cell membrane</location>
        <topology evidence="1">Single-pass membrane protein</topology>
    </subcellularLocation>
    <subcellularLocation>
        <location evidence="2">Membrane</location>
        <topology evidence="2">Single-pass type I membrane protein</topology>
    </subcellularLocation>
</comment>
<evidence type="ECO:0000256" key="8">
    <source>
        <dbReference type="ARBA" id="ARBA00023170"/>
    </source>
</evidence>
<proteinExistence type="predicted"/>
<evidence type="ECO:0000256" key="2">
    <source>
        <dbReference type="ARBA" id="ARBA00004479"/>
    </source>
</evidence>
<keyword evidence="5" id="KW-0732">Signal</keyword>
<keyword evidence="3" id="KW-1003">Cell membrane</keyword>
<keyword evidence="10" id="KW-0395">Inflammatory response</keyword>
<evidence type="ECO:0000256" key="4">
    <source>
        <dbReference type="ARBA" id="ARBA00022692"/>
    </source>
</evidence>
<keyword evidence="4 12" id="KW-0812">Transmembrane</keyword>
<evidence type="ECO:0000256" key="1">
    <source>
        <dbReference type="ARBA" id="ARBA00004162"/>
    </source>
</evidence>
<evidence type="ECO:0000256" key="7">
    <source>
        <dbReference type="ARBA" id="ARBA00023136"/>
    </source>
</evidence>
<feature type="transmembrane region" description="Helical" evidence="12">
    <location>
        <begin position="449"/>
        <end position="474"/>
    </location>
</feature>
<evidence type="ECO:0000256" key="12">
    <source>
        <dbReference type="SAM" id="Phobius"/>
    </source>
</evidence>
<dbReference type="InterPro" id="IPR027841">
    <property type="entry name" value="IL-17_rcpt_C/E_N"/>
</dbReference>
<evidence type="ECO:0000256" key="9">
    <source>
        <dbReference type="ARBA" id="ARBA00023180"/>
    </source>
</evidence>
<name>A0A5A9NV44_9TELE</name>
<feature type="domain" description="Interleukin-17 receptor C/E N-terminal" evidence="14">
    <location>
        <begin position="224"/>
        <end position="435"/>
    </location>
</feature>
<dbReference type="PANTHER" id="PTHR15583:SF21">
    <property type="entry name" value="INTERLEUKIN-17 RECEPTOR E-LIKE"/>
    <property type="match status" value="1"/>
</dbReference>
<keyword evidence="9" id="KW-0325">Glycoprotein</keyword>
<evidence type="ECO:0000256" key="11">
    <source>
        <dbReference type="SAM" id="MobiDB-lite"/>
    </source>
</evidence>
<dbReference type="Pfam" id="PF08357">
    <property type="entry name" value="SEFIR"/>
    <property type="match status" value="1"/>
</dbReference>
<evidence type="ECO:0000256" key="3">
    <source>
        <dbReference type="ARBA" id="ARBA00022475"/>
    </source>
</evidence>
<dbReference type="AlphaFoldDB" id="A0A5A9NV44"/>
<evidence type="ECO:0000256" key="5">
    <source>
        <dbReference type="ARBA" id="ARBA00022729"/>
    </source>
</evidence>
<evidence type="ECO:0000256" key="10">
    <source>
        <dbReference type="ARBA" id="ARBA00023198"/>
    </source>
</evidence>
<gene>
    <name evidence="15" type="ORF">E1301_Tti013429</name>
</gene>
<dbReference type="EMBL" id="SOYY01000012">
    <property type="protein sequence ID" value="KAA0713612.1"/>
    <property type="molecule type" value="Genomic_DNA"/>
</dbReference>
<dbReference type="InterPro" id="IPR013568">
    <property type="entry name" value="SEFIR_dom"/>
</dbReference>
<comment type="caution">
    <text evidence="15">The sequence shown here is derived from an EMBL/GenBank/DDBJ whole genome shotgun (WGS) entry which is preliminary data.</text>
</comment>